<dbReference type="PROSITE" id="PS50158">
    <property type="entry name" value="ZF_CCHC"/>
    <property type="match status" value="1"/>
</dbReference>
<keyword evidence="6" id="KW-0539">Nucleus</keyword>
<dbReference type="OrthoDB" id="7608935at2759"/>
<evidence type="ECO:0000256" key="9">
    <source>
        <dbReference type="PROSITE-ProRule" id="PRU00047"/>
    </source>
</evidence>
<reference evidence="12 13" key="1">
    <citation type="submission" date="2020-11" db="EMBL/GenBank/DDBJ databases">
        <authorList>
            <person name="Wallbank WR R."/>
            <person name="Pardo Diaz C."/>
            <person name="Kozak K."/>
            <person name="Martin S."/>
            <person name="Jiggins C."/>
            <person name="Moest M."/>
            <person name="Warren A I."/>
            <person name="Generalovic N T."/>
            <person name="Byers J.R.P. K."/>
            <person name="Montejo-Kovacevich G."/>
            <person name="Yen C E."/>
        </authorList>
    </citation>
    <scope>NUCLEOTIDE SEQUENCE [LARGE SCALE GENOMIC DNA]</scope>
</reference>
<organism evidence="12 13">
    <name type="scientific">Hermetia illucens</name>
    <name type="common">Black soldier fly</name>
    <dbReference type="NCBI Taxonomy" id="343691"/>
    <lineage>
        <taxon>Eukaryota</taxon>
        <taxon>Metazoa</taxon>
        <taxon>Ecdysozoa</taxon>
        <taxon>Arthropoda</taxon>
        <taxon>Hexapoda</taxon>
        <taxon>Insecta</taxon>
        <taxon>Pterygota</taxon>
        <taxon>Neoptera</taxon>
        <taxon>Endopterygota</taxon>
        <taxon>Diptera</taxon>
        <taxon>Brachycera</taxon>
        <taxon>Stratiomyomorpha</taxon>
        <taxon>Stratiomyidae</taxon>
        <taxon>Hermetiinae</taxon>
        <taxon>Hermetia</taxon>
    </lineage>
</organism>
<feature type="compositionally biased region" description="Acidic residues" evidence="10">
    <location>
        <begin position="398"/>
        <end position="407"/>
    </location>
</feature>
<feature type="compositionally biased region" description="Basic residues" evidence="10">
    <location>
        <begin position="167"/>
        <end position="183"/>
    </location>
</feature>
<dbReference type="OMA" id="NCFEMGH"/>
<feature type="compositionally biased region" description="Basic and acidic residues" evidence="10">
    <location>
        <begin position="153"/>
        <end position="166"/>
    </location>
</feature>
<dbReference type="SUPFAM" id="SSF57756">
    <property type="entry name" value="Retrovirus zinc finger-like domains"/>
    <property type="match status" value="1"/>
</dbReference>
<keyword evidence="2" id="KW-0479">Metal-binding</keyword>
<feature type="compositionally biased region" description="Basic residues" evidence="10">
    <location>
        <begin position="380"/>
        <end position="389"/>
    </location>
</feature>
<evidence type="ECO:0000256" key="7">
    <source>
        <dbReference type="ARBA" id="ARBA00041190"/>
    </source>
</evidence>
<dbReference type="GO" id="GO:0008270">
    <property type="term" value="F:zinc ion binding"/>
    <property type="evidence" value="ECO:0007669"/>
    <property type="project" value="UniProtKB-KW"/>
</dbReference>
<feature type="region of interest" description="Disordered" evidence="10">
    <location>
        <begin position="1309"/>
        <end position="1381"/>
    </location>
</feature>
<keyword evidence="3" id="KW-0677">Repeat</keyword>
<dbReference type="SMART" id="SM00343">
    <property type="entry name" value="ZnF_C2HC"/>
    <property type="match status" value="4"/>
</dbReference>
<feature type="compositionally biased region" description="Polar residues" evidence="10">
    <location>
        <begin position="38"/>
        <end position="59"/>
    </location>
</feature>
<keyword evidence="5" id="KW-0862">Zinc</keyword>
<keyword evidence="13" id="KW-1185">Reference proteome</keyword>
<dbReference type="GO" id="GO:0071036">
    <property type="term" value="P:nuclear polyadenylation-dependent snoRNA catabolic process"/>
    <property type="evidence" value="ECO:0007669"/>
    <property type="project" value="TreeGrafter"/>
</dbReference>
<evidence type="ECO:0000256" key="6">
    <source>
        <dbReference type="ARBA" id="ARBA00023242"/>
    </source>
</evidence>
<evidence type="ECO:0000259" key="11">
    <source>
        <dbReference type="PROSITE" id="PS50158"/>
    </source>
</evidence>
<evidence type="ECO:0000256" key="1">
    <source>
        <dbReference type="ARBA" id="ARBA00004123"/>
    </source>
</evidence>
<dbReference type="GO" id="GO:0071038">
    <property type="term" value="P:TRAMP-dependent tRNA surveillance pathway"/>
    <property type="evidence" value="ECO:0007669"/>
    <property type="project" value="TreeGrafter"/>
</dbReference>
<evidence type="ECO:0000256" key="3">
    <source>
        <dbReference type="ARBA" id="ARBA00022737"/>
    </source>
</evidence>
<evidence type="ECO:0000256" key="4">
    <source>
        <dbReference type="ARBA" id="ARBA00022771"/>
    </source>
</evidence>
<dbReference type="InterPro" id="IPR036875">
    <property type="entry name" value="Znf_CCHC_sf"/>
</dbReference>
<gene>
    <name evidence="12" type="ORF">HERILL_LOCUS6559</name>
</gene>
<dbReference type="GO" id="GO:0031499">
    <property type="term" value="C:TRAMP complex"/>
    <property type="evidence" value="ECO:0007669"/>
    <property type="project" value="TreeGrafter"/>
</dbReference>
<name>A0A7R8YSH5_HERIL</name>
<sequence>MENDEDLQELEVRLYSQVHHDAVEPGETAAAENAVDLGQSTGPVNDNGQSGNVVDNSSRYWAKGDKPAVSQHRKFVRSGPESSIGATASTSGAAAPPFEAVVDNEPDAGATLLASGGGPEKKRSINPFSVANARKKPKSKGAAQINQKSRPGNFEDRKLRKLEQNKKIHQKRLKSRMARMKSKKTQETIVLESSDEDDGDVVVVPIPPPPIVTLESSDEGEDDGNGESFAKPSDPRQPSERKVGTGGSRCNSPNSVMSDDFIGQQDKTRLLSETNIPDDHELQCPTSEPGSAHGSEKVLDSASHQSGNFATPTKRVSRLTRQKQASDYQVTQANIGAVDVYESESSDMPESVYQKGNRNKVGAVNKSSGSDVEEVEAVAKTKRLRKRRASSSNKGSEPNDDSTDSEEGDHSATSIPYIARGEAIENCKRKMKSRTISSRDAINADDREFIDKLSNIARGHDDTVADLDESHGSNHSAEADITAREIAEDVLKQANKESNSNDDENAIPSDAIKDLALFDVIDTISTQLDDFKEPPRHGRDPTPELQFEDLTERYLSSDEGNSALGVVAEKSPSAPKVTDENKLDFMHVVYTNRDHVTWNEEMVRFYEHSWQQERFNVDRILRLMDRRADWHILNADRFPVSRKFTNMKCNNCCEFGHHRNKCPLPRKDLTCFVCGDVGHKEPRCPNAVCLRCGKKTNVFTRSCQNCIMENSKICPICKIRGHSIDLCPDKWRRYHSTTAINEHPNSQVFYNERKACCICGGRGHLPEHCRSSNKLNEYHAPLSEIRYHSKTYEDIKIKEPFFSGAIGVHLMSSPEETVTFPFSKKVTKNQYYGRFLAAVDLFDAPESKIVRNYVLNPFAKRLKKEDKKIMKKQAKRRKLDKDDNSIQLNISGGVEAREEMDVTENVDVNLDENALDALEQNKVGVTEDSAERKSVQEGGKAIDVVALDTDSNYSFSEHFPSNEKNDGESLSTLKIDRSKSVGQLPDFIPISGDSEMETATKSERKVGPLPDFISLGDSDEDNDSKTLNPEGENIEGKGQSEESCEGKIYPSKFHSQFLLSPEGTKFLVESSREHNVKVIMDWSAVGNVLVIHGLPSNQDKFHTALMEKMKAVSDDKNRKTLEQSQKLPRARDNLIKVLQESILQLEKDLGDVIDLHKKMKFNEGRSSKSNFKLAEKYRRTLNMVLMGQAGLRDGQMHLSNLQDKLRELKGCTNNEPVTLDLREQIEKHYRYIFSSFQHGCYEQLIRVYMNMKKTNNLPELKLDYKLLGKKVLDTNFTKEQMEKLMQPPQPPKINQNIKQEQTFESIKTPRTEFGLSPQKQVGHARQKSGNQSQTPSRQQQQAGQSPLFRRKNQFQNVPLPPPFHIQQPTTSNSPNYQHPSPNMLSQPMKPSHRQFPFNAGPRSGSGTFVANKIREINKKWDNETNNLLNQVSSTPMKPGMKPSKNSSCFWSRECLKFIAHCMSIQGLQDSITEKLNQLSQRAAGNMLSFADFKAVKRIYFNLLKAEQKSLHSNR</sequence>
<evidence type="ECO:0000256" key="5">
    <source>
        <dbReference type="ARBA" id="ARBA00022833"/>
    </source>
</evidence>
<dbReference type="PANTHER" id="PTHR46543:SF1">
    <property type="entry name" value="ZINC FINGER CCHC DOMAIN-CONTAINING PROTEIN 7"/>
    <property type="match status" value="1"/>
</dbReference>
<dbReference type="Gene3D" id="4.10.60.10">
    <property type="entry name" value="Zinc finger, CCHC-type"/>
    <property type="match status" value="2"/>
</dbReference>
<feature type="compositionally biased region" description="Acidic residues" evidence="10">
    <location>
        <begin position="216"/>
        <end position="225"/>
    </location>
</feature>
<dbReference type="Proteomes" id="UP000594454">
    <property type="component" value="Chromosome 2"/>
</dbReference>
<evidence type="ECO:0000256" key="10">
    <source>
        <dbReference type="SAM" id="MobiDB-lite"/>
    </source>
</evidence>
<dbReference type="GO" id="GO:0071037">
    <property type="term" value="P:nuclear polyadenylation-dependent snRNA catabolic process"/>
    <property type="evidence" value="ECO:0007669"/>
    <property type="project" value="TreeGrafter"/>
</dbReference>
<dbReference type="InParanoid" id="A0A7R8YSH5"/>
<evidence type="ECO:0000256" key="8">
    <source>
        <dbReference type="ARBA" id="ARBA00043023"/>
    </source>
</evidence>
<feature type="compositionally biased region" description="Polar residues" evidence="10">
    <location>
        <begin position="248"/>
        <end position="257"/>
    </location>
</feature>
<dbReference type="InterPro" id="IPR001878">
    <property type="entry name" value="Znf_CCHC"/>
</dbReference>
<feature type="region of interest" description="Disordered" evidence="10">
    <location>
        <begin position="341"/>
        <end position="420"/>
    </location>
</feature>
<dbReference type="GO" id="GO:0003723">
    <property type="term" value="F:RNA binding"/>
    <property type="evidence" value="ECO:0007669"/>
    <property type="project" value="TreeGrafter"/>
</dbReference>
<feature type="compositionally biased region" description="Basic and acidic residues" evidence="10">
    <location>
        <begin position="233"/>
        <end position="243"/>
    </location>
</feature>
<feature type="region of interest" description="Disordered" evidence="10">
    <location>
        <begin position="20"/>
        <end position="329"/>
    </location>
</feature>
<evidence type="ECO:0000313" key="13">
    <source>
        <dbReference type="Proteomes" id="UP000594454"/>
    </source>
</evidence>
<dbReference type="EMBL" id="LR899010">
    <property type="protein sequence ID" value="CAD7083611.1"/>
    <property type="molecule type" value="Genomic_DNA"/>
</dbReference>
<dbReference type="GO" id="GO:0071039">
    <property type="term" value="P:nuclear polyadenylation-dependent CUT catabolic process"/>
    <property type="evidence" value="ECO:0007669"/>
    <property type="project" value="TreeGrafter"/>
</dbReference>
<evidence type="ECO:0000313" key="12">
    <source>
        <dbReference type="EMBL" id="CAD7083611.1"/>
    </source>
</evidence>
<feature type="compositionally biased region" description="Polar residues" evidence="10">
    <location>
        <begin position="1366"/>
        <end position="1381"/>
    </location>
</feature>
<dbReference type="GO" id="GO:0071031">
    <property type="term" value="P:nuclear mRNA surveillance of mRNA 3'-end processing"/>
    <property type="evidence" value="ECO:0007669"/>
    <property type="project" value="TreeGrafter"/>
</dbReference>
<evidence type="ECO:0000256" key="2">
    <source>
        <dbReference type="ARBA" id="ARBA00022723"/>
    </source>
</evidence>
<feature type="compositionally biased region" description="Polar residues" evidence="10">
    <location>
        <begin position="302"/>
        <end position="311"/>
    </location>
</feature>
<feature type="domain" description="CCHC-type" evidence="11">
    <location>
        <begin position="671"/>
        <end position="686"/>
    </location>
</feature>
<feature type="region of interest" description="Disordered" evidence="10">
    <location>
        <begin position="984"/>
        <end position="1044"/>
    </location>
</feature>
<dbReference type="PANTHER" id="PTHR46543">
    <property type="entry name" value="ZINC FINGER CCHC DOMAIN-CONTAINING PROTEIN 7"/>
    <property type="match status" value="1"/>
</dbReference>
<accession>A0A7R8YSH5</accession>
<comment type="subcellular location">
    <subcellularLocation>
        <location evidence="1">Nucleus</location>
    </subcellularLocation>
</comment>
<feature type="compositionally biased region" description="Low complexity" evidence="10">
    <location>
        <begin position="1331"/>
        <end position="1345"/>
    </location>
</feature>
<dbReference type="GO" id="GO:0071035">
    <property type="term" value="P:nuclear polyadenylation-dependent rRNA catabolic process"/>
    <property type="evidence" value="ECO:0007669"/>
    <property type="project" value="TreeGrafter"/>
</dbReference>
<protein>
    <recommendedName>
        <fullName evidence="7">Zinc finger CCHC domain-containing protein 7</fullName>
    </recommendedName>
    <alternativeName>
        <fullName evidence="8">TRAMP-like complex RNA-binding factor ZCCHC7</fullName>
    </alternativeName>
</protein>
<dbReference type="InterPro" id="IPR051644">
    <property type="entry name" value="TRAMP_AT-DNA-binding"/>
</dbReference>
<feature type="compositionally biased region" description="Low complexity" evidence="10">
    <location>
        <begin position="85"/>
        <end position="97"/>
    </location>
</feature>
<keyword evidence="4 9" id="KW-0863">Zinc-finger</keyword>
<proteinExistence type="predicted"/>
<dbReference type="FunCoup" id="A0A7R8YSH5">
    <property type="interactions" value="215"/>
</dbReference>